<dbReference type="EMBL" id="JAIWYP010000001">
    <property type="protein sequence ID" value="KAH3880314.1"/>
    <property type="molecule type" value="Genomic_DNA"/>
</dbReference>
<organism evidence="1 2">
    <name type="scientific">Dreissena polymorpha</name>
    <name type="common">Zebra mussel</name>
    <name type="synonym">Mytilus polymorpha</name>
    <dbReference type="NCBI Taxonomy" id="45954"/>
    <lineage>
        <taxon>Eukaryota</taxon>
        <taxon>Metazoa</taxon>
        <taxon>Spiralia</taxon>
        <taxon>Lophotrochozoa</taxon>
        <taxon>Mollusca</taxon>
        <taxon>Bivalvia</taxon>
        <taxon>Autobranchia</taxon>
        <taxon>Heteroconchia</taxon>
        <taxon>Euheterodonta</taxon>
        <taxon>Imparidentia</taxon>
        <taxon>Neoheterodontei</taxon>
        <taxon>Myida</taxon>
        <taxon>Dreissenoidea</taxon>
        <taxon>Dreissenidae</taxon>
        <taxon>Dreissena</taxon>
    </lineage>
</organism>
<evidence type="ECO:0000313" key="1">
    <source>
        <dbReference type="EMBL" id="KAH3880314.1"/>
    </source>
</evidence>
<keyword evidence="2" id="KW-1185">Reference proteome</keyword>
<gene>
    <name evidence="1" type="ORF">DPMN_004226</name>
</gene>
<proteinExistence type="predicted"/>
<reference evidence="1" key="1">
    <citation type="journal article" date="2019" name="bioRxiv">
        <title>The Genome of the Zebra Mussel, Dreissena polymorpha: A Resource for Invasive Species Research.</title>
        <authorList>
            <person name="McCartney M.A."/>
            <person name="Auch B."/>
            <person name="Kono T."/>
            <person name="Mallez S."/>
            <person name="Zhang Y."/>
            <person name="Obille A."/>
            <person name="Becker A."/>
            <person name="Abrahante J.E."/>
            <person name="Garbe J."/>
            <person name="Badalamenti J.P."/>
            <person name="Herman A."/>
            <person name="Mangelson H."/>
            <person name="Liachko I."/>
            <person name="Sullivan S."/>
            <person name="Sone E.D."/>
            <person name="Koren S."/>
            <person name="Silverstein K.A.T."/>
            <person name="Beckman K.B."/>
            <person name="Gohl D.M."/>
        </authorList>
    </citation>
    <scope>NUCLEOTIDE SEQUENCE</scope>
    <source>
        <strain evidence="1">Duluth1</strain>
        <tissue evidence="1">Whole animal</tissue>
    </source>
</reference>
<evidence type="ECO:0000313" key="2">
    <source>
        <dbReference type="Proteomes" id="UP000828390"/>
    </source>
</evidence>
<dbReference type="Proteomes" id="UP000828390">
    <property type="component" value="Unassembled WGS sequence"/>
</dbReference>
<accession>A0A9D4MR86</accession>
<dbReference type="AlphaFoldDB" id="A0A9D4MR86"/>
<protein>
    <submittedName>
        <fullName evidence="1">Uncharacterized protein</fullName>
    </submittedName>
</protein>
<sequence>MNKAGVTALEQSMQSIGKTNYRRGYLVTLSRDGIVISKLNDPAMRWSAPFQPGLHVTDSGQVLVCGESSRQIFQMGRDGSQKLEEVVKRKNKEPLSVFFSKRTWSFTMGVFNNNSIMGFKAQ</sequence>
<name>A0A9D4MR86_DREPO</name>
<reference evidence="1" key="2">
    <citation type="submission" date="2020-11" db="EMBL/GenBank/DDBJ databases">
        <authorList>
            <person name="McCartney M.A."/>
            <person name="Auch B."/>
            <person name="Kono T."/>
            <person name="Mallez S."/>
            <person name="Becker A."/>
            <person name="Gohl D.M."/>
            <person name="Silverstein K.A.T."/>
            <person name="Koren S."/>
            <person name="Bechman K.B."/>
            <person name="Herman A."/>
            <person name="Abrahante J.E."/>
            <person name="Garbe J."/>
        </authorList>
    </citation>
    <scope>NUCLEOTIDE SEQUENCE</scope>
    <source>
        <strain evidence="1">Duluth1</strain>
        <tissue evidence="1">Whole animal</tissue>
    </source>
</reference>
<comment type="caution">
    <text evidence="1">The sequence shown here is derived from an EMBL/GenBank/DDBJ whole genome shotgun (WGS) entry which is preliminary data.</text>
</comment>